<dbReference type="Proteomes" id="UP000002499">
    <property type="component" value="Unassembled WGS sequence"/>
</dbReference>
<dbReference type="AlphaFoldDB" id="E9DZM3"/>
<evidence type="ECO:0000313" key="2">
    <source>
        <dbReference type="EMBL" id="EFY90955.1"/>
    </source>
</evidence>
<organism evidence="3">
    <name type="scientific">Metarhizium acridum (strain CQMa 102)</name>
    <dbReference type="NCBI Taxonomy" id="655827"/>
    <lineage>
        <taxon>Eukaryota</taxon>
        <taxon>Fungi</taxon>
        <taxon>Dikarya</taxon>
        <taxon>Ascomycota</taxon>
        <taxon>Pezizomycotina</taxon>
        <taxon>Sordariomycetes</taxon>
        <taxon>Hypocreomycetidae</taxon>
        <taxon>Hypocreales</taxon>
        <taxon>Clavicipitaceae</taxon>
        <taxon>Metarhizium</taxon>
    </lineage>
</organism>
<dbReference type="HOGENOM" id="CLU_2622531_0_0_1"/>
<feature type="compositionally biased region" description="Polar residues" evidence="1">
    <location>
        <begin position="11"/>
        <end position="20"/>
    </location>
</feature>
<dbReference type="InParanoid" id="E9DZM3"/>
<accession>E9DZM3</accession>
<sequence>MPSASGAAVVEQTQLQQSIFNAPPPGSVAPAKPPAAVDHVMNDAGTPESRGQKRGREDEDEGEESESDVAMEEDSDDE</sequence>
<feature type="compositionally biased region" description="Acidic residues" evidence="1">
    <location>
        <begin position="58"/>
        <end position="78"/>
    </location>
</feature>
<proteinExistence type="predicted"/>
<dbReference type="EMBL" id="GL698486">
    <property type="protein sequence ID" value="EFY90955.1"/>
    <property type="molecule type" value="Genomic_DNA"/>
</dbReference>
<dbReference type="STRING" id="655827.E9DZM3"/>
<keyword evidence="3" id="KW-1185">Reference proteome</keyword>
<reference evidence="2 3" key="1">
    <citation type="journal article" date="2011" name="PLoS Genet.">
        <title>Genome sequencing and comparative transcriptomics of the model entomopathogenic fungi Metarhizium anisopliae and M. acridum.</title>
        <authorList>
            <person name="Gao Q."/>
            <person name="Jin K."/>
            <person name="Ying S.H."/>
            <person name="Zhang Y."/>
            <person name="Xiao G."/>
            <person name="Shang Y."/>
            <person name="Duan Z."/>
            <person name="Hu X."/>
            <person name="Xie X.Q."/>
            <person name="Zhou G."/>
            <person name="Peng G."/>
            <person name="Luo Z."/>
            <person name="Huang W."/>
            <person name="Wang B."/>
            <person name="Fang W."/>
            <person name="Wang S."/>
            <person name="Zhong Y."/>
            <person name="Ma L.J."/>
            <person name="St Leger R.J."/>
            <person name="Zhao G.P."/>
            <person name="Pei Y."/>
            <person name="Feng M.G."/>
            <person name="Xia Y."/>
            <person name="Wang C."/>
        </authorList>
    </citation>
    <scope>NUCLEOTIDE SEQUENCE [LARGE SCALE GENOMIC DNA]</scope>
    <source>
        <strain evidence="2 3">CQMa 102</strain>
    </source>
</reference>
<gene>
    <name evidence="2" type="ORF">MAC_03071</name>
</gene>
<dbReference type="eggNOG" id="ENOG502RVBK">
    <property type="taxonomic scope" value="Eukaryota"/>
</dbReference>
<evidence type="ECO:0000313" key="3">
    <source>
        <dbReference type="Proteomes" id="UP000002499"/>
    </source>
</evidence>
<name>E9DZM3_METAQ</name>
<evidence type="ECO:0000256" key="1">
    <source>
        <dbReference type="SAM" id="MobiDB-lite"/>
    </source>
</evidence>
<protein>
    <submittedName>
        <fullName evidence="2">Uncharacterized protein</fullName>
    </submittedName>
</protein>
<feature type="compositionally biased region" description="Pro residues" evidence="1">
    <location>
        <begin position="22"/>
        <end position="33"/>
    </location>
</feature>
<feature type="region of interest" description="Disordered" evidence="1">
    <location>
        <begin position="1"/>
        <end position="78"/>
    </location>
</feature>